<dbReference type="PANTHER" id="PTHR13799:SF14">
    <property type="entry name" value="GTP CYCLOHYDROLASE 1 TYPE 2 HOMOLOG"/>
    <property type="match status" value="1"/>
</dbReference>
<gene>
    <name evidence="7" type="ORF">DPF_2273</name>
</gene>
<keyword evidence="4 5" id="KW-0479">Metal-binding</keyword>
<dbReference type="InterPro" id="IPR017221">
    <property type="entry name" value="DUF34/NIF3_bac"/>
</dbReference>
<accession>A0A194AJX6</accession>
<organism evidence="7 8">
    <name type="scientific">Desulfoplanes formicivorans</name>
    <dbReference type="NCBI Taxonomy" id="1592317"/>
    <lineage>
        <taxon>Bacteria</taxon>
        <taxon>Pseudomonadati</taxon>
        <taxon>Thermodesulfobacteriota</taxon>
        <taxon>Desulfovibrionia</taxon>
        <taxon>Desulfovibrionales</taxon>
        <taxon>Desulfoplanaceae</taxon>
        <taxon>Desulfoplanes</taxon>
    </lineage>
</organism>
<dbReference type="Pfam" id="PF01784">
    <property type="entry name" value="DUF34_NIF3"/>
    <property type="match status" value="1"/>
</dbReference>
<dbReference type="InterPro" id="IPR036069">
    <property type="entry name" value="DUF34/NIF3_sf"/>
</dbReference>
<evidence type="ECO:0000256" key="3">
    <source>
        <dbReference type="ARBA" id="ARBA00022112"/>
    </source>
</evidence>
<dbReference type="Gene3D" id="3.40.1390.30">
    <property type="entry name" value="NIF3 (NGG1p interacting factor 3)-like"/>
    <property type="match status" value="2"/>
</dbReference>
<dbReference type="EMBL" id="BDFE01000017">
    <property type="protein sequence ID" value="GAU09545.1"/>
    <property type="molecule type" value="Genomic_DNA"/>
</dbReference>
<keyword evidence="8" id="KW-1185">Reference proteome</keyword>
<protein>
    <recommendedName>
        <fullName evidence="3 5">GTP cyclohydrolase 1 type 2 homolog</fullName>
    </recommendedName>
</protein>
<dbReference type="PIRSF" id="PIRSF037489">
    <property type="entry name" value="UCP037489_NIF3_YqfO"/>
    <property type="match status" value="1"/>
</dbReference>
<feature type="binding site" evidence="6">
    <location>
        <position position="102"/>
    </location>
    <ligand>
        <name>a divalent metal cation</name>
        <dbReference type="ChEBI" id="CHEBI:60240"/>
        <label>1</label>
    </ligand>
</feature>
<sequence length="327" mass="36010">MKPEHVIARIQKDAPLWLASSWDHSGIQVRGNRQCINRMAVALDPTAATIGKALDQGADFILTHHPLGLTPRFPAANDELYATMSLLMSQGVWLYAAHTTLDAQPEGPSRWLARELGMINEAVLEPTAKKTALLVRIPHGRDLCPIACPEALTVMEQGDLVELVVWKDQWPRTRQQLESSHGSFDYHALTLEEPAQVYGFGCIGDLQEPVGWPDLQARLARLLGTACWTHIGAAPEAISRVAYCPGSGASLATRAFGAGAHVYITGDIKYHQALDTQHLGLTLDVGHHVLEENMMRVWHETMQQDFAAQGVELVFIPSRDPLRIQCA</sequence>
<dbReference type="OrthoDB" id="9792792at2"/>
<feature type="binding site" evidence="6">
    <location>
        <position position="65"/>
    </location>
    <ligand>
        <name>a divalent metal cation</name>
        <dbReference type="ChEBI" id="CHEBI:60240"/>
        <label>1</label>
    </ligand>
</feature>
<evidence type="ECO:0000256" key="6">
    <source>
        <dbReference type="PIRSR" id="PIRSR602678-1"/>
    </source>
</evidence>
<evidence type="ECO:0000256" key="1">
    <source>
        <dbReference type="ARBA" id="ARBA00006964"/>
    </source>
</evidence>
<dbReference type="InterPro" id="IPR002678">
    <property type="entry name" value="DUF34/NIF3"/>
</dbReference>
<dbReference type="GO" id="GO:0005737">
    <property type="term" value="C:cytoplasm"/>
    <property type="evidence" value="ECO:0007669"/>
    <property type="project" value="TreeGrafter"/>
</dbReference>
<evidence type="ECO:0000256" key="2">
    <source>
        <dbReference type="ARBA" id="ARBA00011643"/>
    </source>
</evidence>
<comment type="caution">
    <text evidence="7">The sequence shown here is derived from an EMBL/GenBank/DDBJ whole genome shotgun (WGS) entry which is preliminary data.</text>
</comment>
<evidence type="ECO:0000256" key="4">
    <source>
        <dbReference type="ARBA" id="ARBA00022723"/>
    </source>
</evidence>
<dbReference type="PANTHER" id="PTHR13799">
    <property type="entry name" value="NGG1 INTERACTING FACTOR 3"/>
    <property type="match status" value="1"/>
</dbReference>
<dbReference type="Proteomes" id="UP000095200">
    <property type="component" value="Unassembled WGS sequence"/>
</dbReference>
<evidence type="ECO:0000313" key="7">
    <source>
        <dbReference type="EMBL" id="GAU09545.1"/>
    </source>
</evidence>
<dbReference type="AlphaFoldDB" id="A0A194AJX6"/>
<dbReference type="FunFam" id="3.40.1390.30:FF:000001">
    <property type="entry name" value="GTP cyclohydrolase 1 type 2"/>
    <property type="match status" value="1"/>
</dbReference>
<feature type="binding site" evidence="6">
    <location>
        <position position="287"/>
    </location>
    <ligand>
        <name>a divalent metal cation</name>
        <dbReference type="ChEBI" id="CHEBI:60240"/>
        <label>1</label>
    </ligand>
</feature>
<reference evidence="8" key="1">
    <citation type="submission" date="2016-06" db="EMBL/GenBank/DDBJ databases">
        <title>Draft genome sequence of Desulfoplanes formicivorans strain Pf12B.</title>
        <authorList>
            <person name="Watanabe M."/>
            <person name="Kojima H."/>
            <person name="Fukui M."/>
        </authorList>
    </citation>
    <scope>NUCLEOTIDE SEQUENCE [LARGE SCALE GENOMIC DNA]</scope>
    <source>
        <strain evidence="8">Pf12B</strain>
    </source>
</reference>
<dbReference type="STRING" id="1592317.DPF_2273"/>
<feature type="binding site" evidence="6">
    <location>
        <position position="291"/>
    </location>
    <ligand>
        <name>a divalent metal cation</name>
        <dbReference type="ChEBI" id="CHEBI:60240"/>
        <label>1</label>
    </ligand>
</feature>
<dbReference type="GO" id="GO:0046872">
    <property type="term" value="F:metal ion binding"/>
    <property type="evidence" value="ECO:0007669"/>
    <property type="project" value="UniProtKB-UniRule"/>
</dbReference>
<evidence type="ECO:0000256" key="5">
    <source>
        <dbReference type="PIRNR" id="PIRNR037489"/>
    </source>
</evidence>
<comment type="subunit">
    <text evidence="2">Homohexamer.</text>
</comment>
<dbReference type="RefSeq" id="WP_069859755.1">
    <property type="nucleotide sequence ID" value="NZ_BDFE01000017.1"/>
</dbReference>
<feature type="binding site" evidence="6">
    <location>
        <position position="64"/>
    </location>
    <ligand>
        <name>a divalent metal cation</name>
        <dbReference type="ChEBI" id="CHEBI:60240"/>
        <label>2</label>
    </ligand>
</feature>
<comment type="similarity">
    <text evidence="1 5">Belongs to the GTP cyclohydrolase I type 2/NIF3 family.</text>
</comment>
<name>A0A194AJX6_9BACT</name>
<dbReference type="SUPFAM" id="SSF102705">
    <property type="entry name" value="NIF3 (NGG1p interacting factor 3)-like"/>
    <property type="match status" value="1"/>
</dbReference>
<evidence type="ECO:0000313" key="8">
    <source>
        <dbReference type="Proteomes" id="UP000095200"/>
    </source>
</evidence>
<dbReference type="NCBIfam" id="TIGR00486">
    <property type="entry name" value="YbgI_SA1388"/>
    <property type="match status" value="1"/>
</dbReference>
<proteinExistence type="inferred from homology"/>